<feature type="transmembrane region" description="Helical" evidence="6">
    <location>
        <begin position="296"/>
        <end position="318"/>
    </location>
</feature>
<evidence type="ECO:0000313" key="9">
    <source>
        <dbReference type="Proteomes" id="UP000193710"/>
    </source>
</evidence>
<evidence type="ECO:0000256" key="2">
    <source>
        <dbReference type="ARBA" id="ARBA00022475"/>
    </source>
</evidence>
<keyword evidence="4 6" id="KW-1133">Transmembrane helix</keyword>
<gene>
    <name evidence="8" type="ORF">AWC29_15705</name>
</gene>
<dbReference type="PANTHER" id="PTHR23513:SF6">
    <property type="entry name" value="MAJOR FACILITATOR SUPERFAMILY ASSOCIATED DOMAIN-CONTAINING PROTEIN"/>
    <property type="match status" value="1"/>
</dbReference>
<dbReference type="InterPro" id="IPR018488">
    <property type="entry name" value="cNMP-bd_CS"/>
</dbReference>
<dbReference type="PROSITE" id="PS00889">
    <property type="entry name" value="CNMP_BINDING_2"/>
    <property type="match status" value="2"/>
</dbReference>
<feature type="transmembrane region" description="Helical" evidence="6">
    <location>
        <begin position="245"/>
        <end position="265"/>
    </location>
</feature>
<dbReference type="Pfam" id="PF00027">
    <property type="entry name" value="cNMP_binding"/>
    <property type="match status" value="2"/>
</dbReference>
<feature type="transmembrane region" description="Helical" evidence="6">
    <location>
        <begin position="20"/>
        <end position="44"/>
    </location>
</feature>
<reference evidence="8 9" key="1">
    <citation type="submission" date="2016-01" db="EMBL/GenBank/DDBJ databases">
        <title>The new phylogeny of the genus Mycobacterium.</title>
        <authorList>
            <person name="Tarcisio F."/>
            <person name="Conor M."/>
            <person name="Antonella G."/>
            <person name="Elisabetta G."/>
            <person name="Giulia F.S."/>
            <person name="Sara T."/>
            <person name="Anna F."/>
            <person name="Clotilde B."/>
            <person name="Roberto B."/>
            <person name="Veronica D.S."/>
            <person name="Fabio R."/>
            <person name="Monica P."/>
            <person name="Olivier J."/>
            <person name="Enrico T."/>
            <person name="Nicola S."/>
        </authorList>
    </citation>
    <scope>NUCLEOTIDE SEQUENCE [LARGE SCALE GENOMIC DNA]</scope>
    <source>
        <strain evidence="8 9">DSM 44626</strain>
    </source>
</reference>
<dbReference type="InterPro" id="IPR011701">
    <property type="entry name" value="MFS"/>
</dbReference>
<dbReference type="InterPro" id="IPR018490">
    <property type="entry name" value="cNMP-bd_dom_sf"/>
</dbReference>
<keyword evidence="9" id="KW-1185">Reference proteome</keyword>
<dbReference type="PROSITE" id="PS50042">
    <property type="entry name" value="CNMP_BINDING_3"/>
    <property type="match status" value="2"/>
</dbReference>
<dbReference type="Gene3D" id="1.20.1250.20">
    <property type="entry name" value="MFS general substrate transporter like domains"/>
    <property type="match status" value="1"/>
</dbReference>
<dbReference type="Proteomes" id="UP000193710">
    <property type="component" value="Unassembled WGS sequence"/>
</dbReference>
<dbReference type="PRINTS" id="PR00103">
    <property type="entry name" value="CAMPKINASE"/>
</dbReference>
<evidence type="ECO:0000256" key="4">
    <source>
        <dbReference type="ARBA" id="ARBA00022989"/>
    </source>
</evidence>
<evidence type="ECO:0000313" key="8">
    <source>
        <dbReference type="EMBL" id="ORX03991.1"/>
    </source>
</evidence>
<keyword evidence="2" id="KW-1003">Cell membrane</keyword>
<dbReference type="EMBL" id="LQPY01000020">
    <property type="protein sequence ID" value="ORX03991.1"/>
    <property type="molecule type" value="Genomic_DNA"/>
</dbReference>
<feature type="domain" description="Cyclic nucleotide-binding" evidence="7">
    <location>
        <begin position="402"/>
        <end position="500"/>
    </location>
</feature>
<proteinExistence type="predicted"/>
<comment type="caution">
    <text evidence="8">The sequence shown here is derived from an EMBL/GenBank/DDBJ whole genome shotgun (WGS) entry which is preliminary data.</text>
</comment>
<accession>A0ABX3W3Y2</accession>
<evidence type="ECO:0000256" key="3">
    <source>
        <dbReference type="ARBA" id="ARBA00022692"/>
    </source>
</evidence>
<feature type="transmembrane region" description="Helical" evidence="6">
    <location>
        <begin position="272"/>
        <end position="290"/>
    </location>
</feature>
<dbReference type="InterPro" id="IPR036259">
    <property type="entry name" value="MFS_trans_sf"/>
</dbReference>
<evidence type="ECO:0000256" key="5">
    <source>
        <dbReference type="ARBA" id="ARBA00023136"/>
    </source>
</evidence>
<dbReference type="Gene3D" id="2.60.120.10">
    <property type="entry name" value="Jelly Rolls"/>
    <property type="match status" value="2"/>
</dbReference>
<keyword evidence="3 6" id="KW-0812">Transmembrane</keyword>
<dbReference type="SMART" id="SM00100">
    <property type="entry name" value="cNMP"/>
    <property type="match status" value="2"/>
</dbReference>
<evidence type="ECO:0000256" key="1">
    <source>
        <dbReference type="ARBA" id="ARBA00004651"/>
    </source>
</evidence>
<feature type="domain" description="Cyclic nucleotide-binding" evidence="7">
    <location>
        <begin position="536"/>
        <end position="638"/>
    </location>
</feature>
<keyword evidence="5 6" id="KW-0472">Membrane</keyword>
<dbReference type="InterPro" id="IPR000595">
    <property type="entry name" value="cNMP-bd_dom"/>
</dbReference>
<sequence length="638" mass="65705">MGRGLATTAEWMWYTVTTVYAFTLSGVGAVGAISVAAVLPAAVLSPTLGYVIDRFPHERILAGVFAVRFVSVVVTAVSAEFFPAVSILVAVIAVEGTTTMFVRPTTAALLPSITQRPDDLVRAHAALGTTDKLGILIGPVAGGLMLASTSPAAALGVAAVLALGAVAAVTTVRVGGVERVHGATGDGPRHALGETVKGVRTVAGPQVRSIVVVTALAFLMLAASEVFVVPLAIDLLHWGQAGPGVLTALIAGGGLLGGLVLGAIGKRRLGPWFVVAGAVMAIALTLMAAAPHYAVVLASTIAFGAGSALVVMAGQVQIQSLIPLSAGGRVLGAVEGLSQFAMAAGAWATTRVTQGWSLRTSLLALAVLTVLATVAVARSLLQTDARVAATRQRVDALDEIALFAPLTNVLRERIATQIHREVVGAGEVVTYQGEYGDSFYIVESGTLDVCVDGRHVRSLGAGDFFGELALLRDTPRTATVRATSDCRLWVLPRRAFLTVLTGFDPTGQTINTVSVERQENMPATADRDTALAGAPLLAALPAATIRDLAAAATTEGYDTATVVFGENDPARDAYFIVDGRVDFDRAGERIRALGPGRIFGEVAVLRPGATRAATATAAAGTVLWRLPGEQLRAAVAQN</sequence>
<feature type="transmembrane region" description="Helical" evidence="6">
    <location>
        <begin position="65"/>
        <end position="94"/>
    </location>
</feature>
<feature type="transmembrane region" description="Helical" evidence="6">
    <location>
        <begin position="210"/>
        <end position="233"/>
    </location>
</feature>
<protein>
    <recommendedName>
        <fullName evidence="7">Cyclic nucleotide-binding domain-containing protein</fullName>
    </recommendedName>
</protein>
<dbReference type="CDD" id="cd00038">
    <property type="entry name" value="CAP_ED"/>
    <property type="match status" value="2"/>
</dbReference>
<organism evidence="8 9">
    <name type="scientific">Mycobacterium triplex</name>
    <dbReference type="NCBI Taxonomy" id="47839"/>
    <lineage>
        <taxon>Bacteria</taxon>
        <taxon>Bacillati</taxon>
        <taxon>Actinomycetota</taxon>
        <taxon>Actinomycetes</taxon>
        <taxon>Mycobacteriales</taxon>
        <taxon>Mycobacteriaceae</taxon>
        <taxon>Mycobacterium</taxon>
        <taxon>Mycobacterium simiae complex</taxon>
    </lineage>
</organism>
<evidence type="ECO:0000259" key="7">
    <source>
        <dbReference type="PROSITE" id="PS50042"/>
    </source>
</evidence>
<dbReference type="PANTHER" id="PTHR23513">
    <property type="entry name" value="INTEGRAL MEMBRANE EFFLUX PROTEIN-RELATED"/>
    <property type="match status" value="1"/>
</dbReference>
<feature type="transmembrane region" description="Helical" evidence="6">
    <location>
        <begin position="152"/>
        <end position="172"/>
    </location>
</feature>
<dbReference type="SUPFAM" id="SSF51206">
    <property type="entry name" value="cAMP-binding domain-like"/>
    <property type="match status" value="2"/>
</dbReference>
<comment type="subcellular location">
    <subcellularLocation>
        <location evidence="1">Cell membrane</location>
        <topology evidence="1">Multi-pass membrane protein</topology>
    </subcellularLocation>
</comment>
<dbReference type="SUPFAM" id="SSF103473">
    <property type="entry name" value="MFS general substrate transporter"/>
    <property type="match status" value="1"/>
</dbReference>
<dbReference type="InterPro" id="IPR014710">
    <property type="entry name" value="RmlC-like_jellyroll"/>
</dbReference>
<evidence type="ECO:0000256" key="6">
    <source>
        <dbReference type="SAM" id="Phobius"/>
    </source>
</evidence>
<dbReference type="Pfam" id="PF07690">
    <property type="entry name" value="MFS_1"/>
    <property type="match status" value="1"/>
</dbReference>
<feature type="transmembrane region" description="Helical" evidence="6">
    <location>
        <begin position="362"/>
        <end position="381"/>
    </location>
</feature>
<name>A0ABX3W3Y2_9MYCO</name>